<gene>
    <name evidence="2" type="ORF">IR213_08805</name>
</gene>
<dbReference type="InterPro" id="IPR052733">
    <property type="entry name" value="Chloroplast_QOR"/>
</dbReference>
<dbReference type="PANTHER" id="PTHR44013:SF1">
    <property type="entry name" value="ZINC-TYPE ALCOHOL DEHYDROGENASE-LIKE PROTEIN C16A3.02C"/>
    <property type="match status" value="1"/>
</dbReference>
<dbReference type="GO" id="GO:0016491">
    <property type="term" value="F:oxidoreductase activity"/>
    <property type="evidence" value="ECO:0007669"/>
    <property type="project" value="InterPro"/>
</dbReference>
<dbReference type="Proteomes" id="UP000646211">
    <property type="component" value="Unassembled WGS sequence"/>
</dbReference>
<dbReference type="RefSeq" id="WP_194311937.1">
    <property type="nucleotide sequence ID" value="NZ_JADHEC010000016.1"/>
</dbReference>
<dbReference type="Gene3D" id="3.90.180.10">
    <property type="entry name" value="Medium-chain alcohol dehydrogenases, catalytic domain"/>
    <property type="match status" value="1"/>
</dbReference>
<dbReference type="CDD" id="cd08267">
    <property type="entry name" value="MDR1"/>
    <property type="match status" value="1"/>
</dbReference>
<keyword evidence="3" id="KW-1185">Reference proteome</keyword>
<dbReference type="Pfam" id="PF08240">
    <property type="entry name" value="ADH_N"/>
    <property type="match status" value="1"/>
</dbReference>
<sequence>MKASVSKKYGTPEVFEMEDVTKPVPKHNEVLVRVYATTVTGSDLMMRKGKPYVDRIYLGLRKPKTTIFGFDFAGKVVELGKNVTSFTVGDKVFGGTTTLGCYAEYTCVNMDDVITTMPENISYQSAAPLSGSGITVMNFLKGLAKLKTGDKVLINGASGSLGTYAVQIAKYFGAEVTGVCSTTNMKMVKELGADFVIDYTNEDFTKNGKHYDVIFDTVGKITFSSCENSLTENGIYLSSVISFPLLLQIMKTSLIGDKKVKTSSTGILPVKERLDYLLELKELLKTETIKTVIDNSYPLSQMGEAHQYVEKGHKKGNIIINI</sequence>
<dbReference type="InterPro" id="IPR036291">
    <property type="entry name" value="NAD(P)-bd_dom_sf"/>
</dbReference>
<dbReference type="SMART" id="SM00829">
    <property type="entry name" value="PKS_ER"/>
    <property type="match status" value="1"/>
</dbReference>
<reference evidence="2" key="1">
    <citation type="submission" date="2020-11" db="EMBL/GenBank/DDBJ databases">
        <title>Genome of Flavobacterium soyangense.</title>
        <authorList>
            <person name="Liu Q."/>
            <person name="Xin Y.-H."/>
        </authorList>
    </citation>
    <scope>NUCLEOTIDE SEQUENCE</scope>
    <source>
        <strain evidence="2">CGMCC 1.13493</strain>
    </source>
</reference>
<feature type="domain" description="Enoyl reductase (ER)" evidence="1">
    <location>
        <begin position="10"/>
        <end position="320"/>
    </location>
</feature>
<name>A0A930UD76_9FLAO</name>
<dbReference type="AlphaFoldDB" id="A0A930UD76"/>
<dbReference type="EMBL" id="JADHEC010000016">
    <property type="protein sequence ID" value="MBF2708687.1"/>
    <property type="molecule type" value="Genomic_DNA"/>
</dbReference>
<dbReference type="PANTHER" id="PTHR44013">
    <property type="entry name" value="ZINC-TYPE ALCOHOL DEHYDROGENASE-LIKE PROTEIN C16A3.02C"/>
    <property type="match status" value="1"/>
</dbReference>
<evidence type="ECO:0000259" key="1">
    <source>
        <dbReference type="SMART" id="SM00829"/>
    </source>
</evidence>
<evidence type="ECO:0000313" key="2">
    <source>
        <dbReference type="EMBL" id="MBF2708687.1"/>
    </source>
</evidence>
<protein>
    <submittedName>
        <fullName evidence="2">NAD(P)-dependent alcohol dehydrogenase</fullName>
    </submittedName>
</protein>
<organism evidence="2 3">
    <name type="scientific">Flavobacterium soyangense</name>
    <dbReference type="NCBI Taxonomy" id="2023265"/>
    <lineage>
        <taxon>Bacteria</taxon>
        <taxon>Pseudomonadati</taxon>
        <taxon>Bacteroidota</taxon>
        <taxon>Flavobacteriia</taxon>
        <taxon>Flavobacteriales</taxon>
        <taxon>Flavobacteriaceae</taxon>
        <taxon>Flavobacterium</taxon>
    </lineage>
</organism>
<proteinExistence type="predicted"/>
<accession>A0A930UD76</accession>
<dbReference type="InterPro" id="IPR020843">
    <property type="entry name" value="ER"/>
</dbReference>
<dbReference type="SUPFAM" id="SSF50129">
    <property type="entry name" value="GroES-like"/>
    <property type="match status" value="1"/>
</dbReference>
<evidence type="ECO:0000313" key="3">
    <source>
        <dbReference type="Proteomes" id="UP000646211"/>
    </source>
</evidence>
<dbReference type="Gene3D" id="3.40.50.720">
    <property type="entry name" value="NAD(P)-binding Rossmann-like Domain"/>
    <property type="match status" value="1"/>
</dbReference>
<comment type="caution">
    <text evidence="2">The sequence shown here is derived from an EMBL/GenBank/DDBJ whole genome shotgun (WGS) entry which is preliminary data.</text>
</comment>
<dbReference type="SUPFAM" id="SSF51735">
    <property type="entry name" value="NAD(P)-binding Rossmann-fold domains"/>
    <property type="match status" value="1"/>
</dbReference>
<dbReference type="InterPro" id="IPR011032">
    <property type="entry name" value="GroES-like_sf"/>
</dbReference>
<dbReference type="InterPro" id="IPR013154">
    <property type="entry name" value="ADH-like_N"/>
</dbReference>
<dbReference type="Pfam" id="PF13602">
    <property type="entry name" value="ADH_zinc_N_2"/>
    <property type="match status" value="1"/>
</dbReference>